<dbReference type="AlphaFoldDB" id="A0A0L8GVS7"/>
<reference evidence="2" key="1">
    <citation type="submission" date="2015-07" db="EMBL/GenBank/DDBJ databases">
        <title>MeaNS - Measles Nucleotide Surveillance Program.</title>
        <authorList>
            <person name="Tran T."/>
            <person name="Druce J."/>
        </authorList>
    </citation>
    <scope>NUCLEOTIDE SEQUENCE</scope>
    <source>
        <strain evidence="2">UCB-OBI-ISO-001</strain>
        <tissue evidence="2">Gonad</tissue>
    </source>
</reference>
<organism evidence="2">
    <name type="scientific">Octopus bimaculoides</name>
    <name type="common">California two-spotted octopus</name>
    <dbReference type="NCBI Taxonomy" id="37653"/>
    <lineage>
        <taxon>Eukaryota</taxon>
        <taxon>Metazoa</taxon>
        <taxon>Spiralia</taxon>
        <taxon>Lophotrochozoa</taxon>
        <taxon>Mollusca</taxon>
        <taxon>Cephalopoda</taxon>
        <taxon>Coleoidea</taxon>
        <taxon>Octopodiformes</taxon>
        <taxon>Octopoda</taxon>
        <taxon>Incirrata</taxon>
        <taxon>Octopodidae</taxon>
        <taxon>Octopus</taxon>
    </lineage>
</organism>
<proteinExistence type="predicted"/>
<gene>
    <name evidence="2" type="ORF">OCBIM_22027100mg</name>
</gene>
<dbReference type="InterPro" id="IPR027417">
    <property type="entry name" value="P-loop_NTPase"/>
</dbReference>
<dbReference type="PANTHER" id="PTHR23274">
    <property type="entry name" value="DNA HELICASE-RELATED"/>
    <property type="match status" value="1"/>
</dbReference>
<accession>A0A0L8GVS7</accession>
<sequence>QYHLEFSGPGLPRPRSPQQRSRLTLPKSILAPKNVAVSAINNSLLLCLPGDVRVYKSVDIIPNQDKVVDYPTELFNSLESSGVPPHILTLKVGSPVMLIRNLNPPTLRNGTCLVITKLLPSVIAATIMTVCGKGQDVFIMRTPLVPSAADLPFTFRRVQFPIRLSYAMSINKSQEQLLSVVGLYLAEPCFSHGQLYIGCSRKALEVVDTGNVPVCPPFSSFMKSTTTSAREECYLTATENKSKETSYYVVQSINMHCNNINNKTHFCDNKKNENNNSSNNNSSIYYSNNTNSFVTSNSKSSSSFISAMLTWIVLIVEDDMQFNLKL</sequence>
<dbReference type="Pfam" id="PF21530">
    <property type="entry name" value="Pif1_2B_dom"/>
    <property type="match status" value="1"/>
</dbReference>
<evidence type="ECO:0000313" key="2">
    <source>
        <dbReference type="EMBL" id="KOF81012.1"/>
    </source>
</evidence>
<dbReference type="OrthoDB" id="6265497at2759"/>
<dbReference type="EMBL" id="KQ420181">
    <property type="protein sequence ID" value="KOF81012.1"/>
    <property type="molecule type" value="Genomic_DNA"/>
</dbReference>
<evidence type="ECO:0000259" key="1">
    <source>
        <dbReference type="Pfam" id="PF21530"/>
    </source>
</evidence>
<feature type="domain" description="DNA helicase Pif1-like 2B" evidence="1">
    <location>
        <begin position="73"/>
        <end position="118"/>
    </location>
</feature>
<protein>
    <recommendedName>
        <fullName evidence="1">DNA helicase Pif1-like 2B domain-containing protein</fullName>
    </recommendedName>
</protein>
<dbReference type="PANTHER" id="PTHR23274:SF51">
    <property type="entry name" value="OS03G0423850 PROTEIN"/>
    <property type="match status" value="1"/>
</dbReference>
<dbReference type="InterPro" id="IPR049163">
    <property type="entry name" value="Pif1-like_2B_dom"/>
</dbReference>
<dbReference type="SUPFAM" id="SSF52540">
    <property type="entry name" value="P-loop containing nucleoside triphosphate hydrolases"/>
    <property type="match status" value="1"/>
</dbReference>
<feature type="non-terminal residue" evidence="2">
    <location>
        <position position="1"/>
    </location>
</feature>
<dbReference type="GO" id="GO:0005657">
    <property type="term" value="C:replication fork"/>
    <property type="evidence" value="ECO:0007669"/>
    <property type="project" value="TreeGrafter"/>
</dbReference>
<dbReference type="GO" id="GO:0006260">
    <property type="term" value="P:DNA replication"/>
    <property type="evidence" value="ECO:0007669"/>
    <property type="project" value="TreeGrafter"/>
</dbReference>
<name>A0A0L8GVS7_OCTBM</name>